<dbReference type="AlphaFoldDB" id="A0AAV1SHZ4"/>
<keyword evidence="1" id="KW-0732">Signal</keyword>
<comment type="caution">
    <text evidence="2">The sequence shown here is derived from an EMBL/GenBank/DDBJ whole genome shotgun (WGS) entry which is preliminary data.</text>
</comment>
<keyword evidence="3" id="KW-1185">Reference proteome</keyword>
<name>A0AAV1SHZ4_9ROSI</name>
<reference evidence="2 3" key="1">
    <citation type="submission" date="2024-01" db="EMBL/GenBank/DDBJ databases">
        <authorList>
            <person name="Waweru B."/>
        </authorList>
    </citation>
    <scope>NUCLEOTIDE SEQUENCE [LARGE SCALE GENOMIC DNA]</scope>
</reference>
<feature type="signal peptide" evidence="1">
    <location>
        <begin position="1"/>
        <end position="28"/>
    </location>
</feature>
<proteinExistence type="predicted"/>
<feature type="chain" id="PRO_5044021762" evidence="1">
    <location>
        <begin position="29"/>
        <end position="128"/>
    </location>
</feature>
<dbReference type="Proteomes" id="UP001314170">
    <property type="component" value="Unassembled WGS sequence"/>
</dbReference>
<evidence type="ECO:0000313" key="2">
    <source>
        <dbReference type="EMBL" id="CAK7350715.1"/>
    </source>
</evidence>
<protein>
    <submittedName>
        <fullName evidence="2">Uncharacterized protein</fullName>
    </submittedName>
</protein>
<accession>A0AAV1SHZ4</accession>
<evidence type="ECO:0000256" key="1">
    <source>
        <dbReference type="SAM" id="SignalP"/>
    </source>
</evidence>
<gene>
    <name evidence="2" type="ORF">DCAF_LOCUS23459</name>
</gene>
<organism evidence="2 3">
    <name type="scientific">Dovyalis caffra</name>
    <dbReference type="NCBI Taxonomy" id="77055"/>
    <lineage>
        <taxon>Eukaryota</taxon>
        <taxon>Viridiplantae</taxon>
        <taxon>Streptophyta</taxon>
        <taxon>Embryophyta</taxon>
        <taxon>Tracheophyta</taxon>
        <taxon>Spermatophyta</taxon>
        <taxon>Magnoliopsida</taxon>
        <taxon>eudicotyledons</taxon>
        <taxon>Gunneridae</taxon>
        <taxon>Pentapetalae</taxon>
        <taxon>rosids</taxon>
        <taxon>fabids</taxon>
        <taxon>Malpighiales</taxon>
        <taxon>Salicaceae</taxon>
        <taxon>Flacourtieae</taxon>
        <taxon>Dovyalis</taxon>
    </lineage>
</organism>
<dbReference type="EMBL" id="CAWUPB010001184">
    <property type="protein sequence ID" value="CAK7350715.1"/>
    <property type="molecule type" value="Genomic_DNA"/>
</dbReference>
<sequence length="128" mass="14397">MPNLIDCCFLSVSIFIVAFALSSSPVYCQEFDGYDNNLAARELFSELVYNSFSNFTSVFRQDIAKYFGFCITDEDEDWNMAFNFSEKNTTHSYPTAPRKQTNCNLSSWASGCEPGWACGVAKGQKVDL</sequence>
<evidence type="ECO:0000313" key="3">
    <source>
        <dbReference type="Proteomes" id="UP001314170"/>
    </source>
</evidence>